<organism evidence="2 3">
    <name type="scientific">Erythrobacter aureus</name>
    <dbReference type="NCBI Taxonomy" id="2182384"/>
    <lineage>
        <taxon>Bacteria</taxon>
        <taxon>Pseudomonadati</taxon>
        <taxon>Pseudomonadota</taxon>
        <taxon>Alphaproteobacteria</taxon>
        <taxon>Sphingomonadales</taxon>
        <taxon>Erythrobacteraceae</taxon>
        <taxon>Erythrobacter/Porphyrobacter group</taxon>
        <taxon>Erythrobacter</taxon>
    </lineage>
</organism>
<dbReference type="PANTHER" id="PTHR14097:SF7">
    <property type="entry name" value="OXIDOREDUCTASE HTATIP2"/>
    <property type="match status" value="1"/>
</dbReference>
<dbReference type="KEGG" id="err:DVR09_06780"/>
<dbReference type="AlphaFoldDB" id="A0A345YDS9"/>
<dbReference type="RefSeq" id="WP_115416265.1">
    <property type="nucleotide sequence ID" value="NZ_CP031357.1"/>
</dbReference>
<evidence type="ECO:0000259" key="1">
    <source>
        <dbReference type="Pfam" id="PF13460"/>
    </source>
</evidence>
<evidence type="ECO:0000313" key="3">
    <source>
        <dbReference type="Proteomes" id="UP000254508"/>
    </source>
</evidence>
<dbReference type="SUPFAM" id="SSF51735">
    <property type="entry name" value="NAD(P)-binding Rossmann-fold domains"/>
    <property type="match status" value="1"/>
</dbReference>
<reference evidence="3" key="1">
    <citation type="submission" date="2018-07" db="EMBL/GenBank/DDBJ databases">
        <title>Genome sequence of Erythrobacter strain YH-07, an antagonistic bacterium isolated from Yellow Sea.</title>
        <authorList>
            <person name="Tang T."/>
            <person name="Liu Q."/>
            <person name="Sun X."/>
        </authorList>
    </citation>
    <scope>NUCLEOTIDE SEQUENCE [LARGE SCALE GENOMIC DNA]</scope>
    <source>
        <strain evidence="3">YH-07</strain>
    </source>
</reference>
<evidence type="ECO:0000313" key="2">
    <source>
        <dbReference type="EMBL" id="AXK42081.1"/>
    </source>
</evidence>
<dbReference type="InterPro" id="IPR016040">
    <property type="entry name" value="NAD(P)-bd_dom"/>
</dbReference>
<dbReference type="InterPro" id="IPR036291">
    <property type="entry name" value="NAD(P)-bd_dom_sf"/>
</dbReference>
<gene>
    <name evidence="2" type="ORF">DVR09_06780</name>
</gene>
<dbReference type="EMBL" id="CP031357">
    <property type="protein sequence ID" value="AXK42081.1"/>
    <property type="molecule type" value="Genomic_DNA"/>
</dbReference>
<dbReference type="OrthoDB" id="9798632at2"/>
<dbReference type="PANTHER" id="PTHR14097">
    <property type="entry name" value="OXIDOREDUCTASE HTATIP2"/>
    <property type="match status" value="1"/>
</dbReference>
<dbReference type="Proteomes" id="UP000254508">
    <property type="component" value="Chromosome"/>
</dbReference>
<feature type="domain" description="NAD(P)-binding" evidence="1">
    <location>
        <begin position="11"/>
        <end position="165"/>
    </location>
</feature>
<protein>
    <submittedName>
        <fullName evidence="2">NAD-dependent epimerase/dehydratase family protein</fullName>
    </submittedName>
</protein>
<sequence length="233" mass="25875">MSDAIRIGLIGATGLIGSTVIEQCIGREDVRLTGIARREARLPRGIRMEMFVAEPAKWGEVIEAVRPRAIICALGTTWKKAGEDETAFRAVDQDLVLDTARAAKHFGVERFVHVSSVGADALSKNFYLRVKGEVERELTKLRFDRLDILRPGLLRGQRENDRRLAERLGIAAAPIVNLLLHGKYRQYRAIRAEIVAQAALALAKRAARGRFVHDNDAILRAAKSLPRIEHGEA</sequence>
<proteinExistence type="predicted"/>
<dbReference type="Gene3D" id="3.40.50.720">
    <property type="entry name" value="NAD(P)-binding Rossmann-like Domain"/>
    <property type="match status" value="1"/>
</dbReference>
<keyword evidence="3" id="KW-1185">Reference proteome</keyword>
<name>A0A345YDS9_9SPHN</name>
<accession>A0A345YDS9</accession>
<dbReference type="Pfam" id="PF13460">
    <property type="entry name" value="NAD_binding_10"/>
    <property type="match status" value="1"/>
</dbReference>